<comment type="caution">
    <text evidence="1">The sequence shown here is derived from an EMBL/GenBank/DDBJ whole genome shotgun (WGS) entry which is preliminary data.</text>
</comment>
<evidence type="ECO:0000313" key="1">
    <source>
        <dbReference type="EMBL" id="KAH6623944.1"/>
    </source>
</evidence>
<accession>A0ACB7NZT9</accession>
<gene>
    <name evidence="1" type="ORF">F5144DRAFT_584828</name>
</gene>
<sequence length="731" mass="80612">MCPPRPLSAPSFLPSARAMIQAAFHCGSHLRLRMQLCILLWPCIMKTRFACCVVWAFCVLTGCLSVAAAGRTEPCAQVQAAYSVLKGHQGENARSSGIPGQVAYDCLRSMPFHSKLAVEFLDEYVKYLQFHATIDVLKEPPSGYISTSVDVLRGMKRIRGKAVKGFYTSHYDFDYDLRYLISRANDGHLGLELCSLSVMHFEHGVPLVSLSRDGLELPQIYAYADAKAMVYGTDMSPVIYINGQDPTYFLQANIGATVGLQDPDARYNSLFPSPNAGFEGRYGGGYWTNHLGLWPGPRHTLEFANGTQLVIETTASLSMENFDDVVDGESLFRAACLPERSNGEDESKSHVVRDHPFESDIPPTGPPRYPLPLIQHEGDLVRGYYLDGDEHQDVAVLQLPTFKLDDWVAKGLSVTANTFLDRAHADGKTRLIIDMSGNGGGNVNVGFNFFQILFPHAGLETRTRFRRTKLIRLMGKVFSSMQGRARYQDRFPLDLPLAAHLAVSPDQRHAFASWEDLYGSTGTVSEMYATFNLTSASTEDNPIEGFGPVPKSHTFQLFGADSIVIMTDGHCASTCVLLASLLVGQGVRSIVFGGRPRHAPMQLLGGVKGGQYWSLRTASRYIQEAYDIALHAPDADPILSTTEMARFREIAPLPLEEFPLRFDKYGSSGVNFRNAYGESDGETPLQFVYEAADCRLFFTAENVLRPETTWRSAARAMFGNGSCVSGSPRGS</sequence>
<proteinExistence type="predicted"/>
<protein>
    <submittedName>
        <fullName evidence="1">Peptidase S41 family protein</fullName>
    </submittedName>
</protein>
<evidence type="ECO:0000313" key="2">
    <source>
        <dbReference type="Proteomes" id="UP000724584"/>
    </source>
</evidence>
<name>A0ACB7NZT9_9PEZI</name>
<reference evidence="1 2" key="1">
    <citation type="journal article" date="2021" name="Nat. Commun.">
        <title>Genetic determinants of endophytism in the Arabidopsis root mycobiome.</title>
        <authorList>
            <person name="Mesny F."/>
            <person name="Miyauchi S."/>
            <person name="Thiergart T."/>
            <person name="Pickel B."/>
            <person name="Atanasova L."/>
            <person name="Karlsson M."/>
            <person name="Huettel B."/>
            <person name="Barry K.W."/>
            <person name="Haridas S."/>
            <person name="Chen C."/>
            <person name="Bauer D."/>
            <person name="Andreopoulos W."/>
            <person name="Pangilinan J."/>
            <person name="LaButti K."/>
            <person name="Riley R."/>
            <person name="Lipzen A."/>
            <person name="Clum A."/>
            <person name="Drula E."/>
            <person name="Henrissat B."/>
            <person name="Kohler A."/>
            <person name="Grigoriev I.V."/>
            <person name="Martin F.M."/>
            <person name="Hacquard S."/>
        </authorList>
    </citation>
    <scope>NUCLEOTIDE SEQUENCE [LARGE SCALE GENOMIC DNA]</scope>
    <source>
        <strain evidence="1 2">MPI-SDFR-AT-0079</strain>
    </source>
</reference>
<dbReference type="Proteomes" id="UP000724584">
    <property type="component" value="Unassembled WGS sequence"/>
</dbReference>
<organism evidence="1 2">
    <name type="scientific">Chaetomium tenue</name>
    <dbReference type="NCBI Taxonomy" id="1854479"/>
    <lineage>
        <taxon>Eukaryota</taxon>
        <taxon>Fungi</taxon>
        <taxon>Dikarya</taxon>
        <taxon>Ascomycota</taxon>
        <taxon>Pezizomycotina</taxon>
        <taxon>Sordariomycetes</taxon>
        <taxon>Sordariomycetidae</taxon>
        <taxon>Sordariales</taxon>
        <taxon>Chaetomiaceae</taxon>
        <taxon>Chaetomium</taxon>
    </lineage>
</organism>
<keyword evidence="2" id="KW-1185">Reference proteome</keyword>
<dbReference type="EMBL" id="JAGIZQ010000006">
    <property type="protein sequence ID" value="KAH6623944.1"/>
    <property type="molecule type" value="Genomic_DNA"/>
</dbReference>